<keyword evidence="5" id="KW-0560">Oxidoreductase</keyword>
<comment type="catalytic activity">
    <reaction evidence="5">
        <text>a di-trans,poly-cis-dolichal + NADP(+) = a di-trans,poly-cis-polyprenal + NADPH + H(+)</text>
        <dbReference type="Rhea" id="RHEA:80727"/>
        <dbReference type="Rhea" id="RHEA-COMP:19536"/>
        <dbReference type="Rhea" id="RHEA-COMP:19537"/>
        <dbReference type="ChEBI" id="CHEBI:15378"/>
        <dbReference type="ChEBI" id="CHEBI:57783"/>
        <dbReference type="ChEBI" id="CHEBI:58349"/>
        <dbReference type="ChEBI" id="CHEBI:231623"/>
        <dbReference type="ChEBI" id="CHEBI:231637"/>
        <dbReference type="EC" id="1.3.1.94"/>
    </reaction>
    <physiologicalReaction direction="right-to-left" evidence="5">
        <dbReference type="Rhea" id="RHEA:80729"/>
    </physiologicalReaction>
</comment>
<evidence type="ECO:0000256" key="2">
    <source>
        <dbReference type="ARBA" id="ARBA00022692"/>
    </source>
</evidence>
<dbReference type="PANTHER" id="PTHR14624:SF0">
    <property type="entry name" value="POLYPRENOL REDUCTASE"/>
    <property type="match status" value="1"/>
</dbReference>
<feature type="transmembrane region" description="Helical" evidence="5">
    <location>
        <begin position="190"/>
        <end position="208"/>
    </location>
</feature>
<gene>
    <name evidence="7" type="ORF">PRZ48_002008</name>
</gene>
<evidence type="ECO:0000259" key="6">
    <source>
        <dbReference type="Pfam" id="PF02544"/>
    </source>
</evidence>
<keyword evidence="2 5" id="KW-0812">Transmembrane</keyword>
<dbReference type="InterPro" id="IPR039698">
    <property type="entry name" value="Dfg10/SRD5A3"/>
</dbReference>
<comment type="similarity">
    <text evidence="5">Belongs to the steroid 5-alpha reductase family. Polyprenal reductase subfamily.</text>
</comment>
<feature type="transmembrane region" description="Helical" evidence="5">
    <location>
        <begin position="150"/>
        <end position="170"/>
    </location>
</feature>
<feature type="transmembrane region" description="Helical" evidence="5">
    <location>
        <begin position="270"/>
        <end position="291"/>
    </location>
</feature>
<evidence type="ECO:0000256" key="3">
    <source>
        <dbReference type="ARBA" id="ARBA00022989"/>
    </source>
</evidence>
<evidence type="ECO:0000256" key="5">
    <source>
        <dbReference type="RuleBase" id="RU367081"/>
    </source>
</evidence>
<evidence type="ECO:0000256" key="1">
    <source>
        <dbReference type="ARBA" id="ARBA00004127"/>
    </source>
</evidence>
<evidence type="ECO:0000256" key="4">
    <source>
        <dbReference type="ARBA" id="ARBA00023136"/>
    </source>
</evidence>
<reference evidence="7 8" key="1">
    <citation type="journal article" date="2023" name="G3 (Bethesda)">
        <title>A chromosome-level genome assembly of Zasmidium syzygii isolated from banana leaves.</title>
        <authorList>
            <person name="van Westerhoven A.C."/>
            <person name="Mehrabi R."/>
            <person name="Talebi R."/>
            <person name="Steentjes M.B.F."/>
            <person name="Corcolon B."/>
            <person name="Chong P.A."/>
            <person name="Kema G.H.J."/>
            <person name="Seidl M.F."/>
        </authorList>
    </citation>
    <scope>NUCLEOTIDE SEQUENCE [LARGE SCALE GENOMIC DNA]</scope>
    <source>
        <strain evidence="7 8">P124</strain>
    </source>
</reference>
<accession>A0ABR0F4E7</accession>
<name>A0ABR0F4E7_ZASCE</name>
<comment type="function">
    <text evidence="5">Plays a key role in early steps of protein N-linked glycosylation by being involved in the conversion of polyprenol into dolichol. Acts as a polyprenal reductase that mediates the reduction of polyprenal into dolichal in a NADP-dependent mechanism. Dolichols are required for the synthesis of dolichol-linked monosaccharides and the oligosaccharide precursor used for N-glycosylation.</text>
</comment>
<keyword evidence="3 5" id="KW-1133">Transmembrane helix</keyword>
<feature type="transmembrane region" description="Helical" evidence="5">
    <location>
        <begin position="6"/>
        <end position="27"/>
    </location>
</feature>
<evidence type="ECO:0000313" key="8">
    <source>
        <dbReference type="Proteomes" id="UP001305779"/>
    </source>
</evidence>
<comment type="caution">
    <text evidence="7">The sequence shown here is derived from an EMBL/GenBank/DDBJ whole genome shotgun (WGS) entry which is preliminary data.</text>
</comment>
<dbReference type="InterPro" id="IPR001104">
    <property type="entry name" value="3-oxo-5_a-steroid_4-DH_C"/>
</dbReference>
<organism evidence="7 8">
    <name type="scientific">Zasmidium cellare</name>
    <name type="common">Wine cellar mold</name>
    <name type="synonym">Racodium cellare</name>
    <dbReference type="NCBI Taxonomy" id="395010"/>
    <lineage>
        <taxon>Eukaryota</taxon>
        <taxon>Fungi</taxon>
        <taxon>Dikarya</taxon>
        <taxon>Ascomycota</taxon>
        <taxon>Pezizomycotina</taxon>
        <taxon>Dothideomycetes</taxon>
        <taxon>Dothideomycetidae</taxon>
        <taxon>Mycosphaerellales</taxon>
        <taxon>Mycosphaerellaceae</taxon>
        <taxon>Zasmidium</taxon>
    </lineage>
</organism>
<protein>
    <recommendedName>
        <fullName evidence="5">Polyprenal reductase</fullName>
        <ecNumber evidence="5">1.3.1.94</ecNumber>
    </recommendedName>
</protein>
<comment type="pathway">
    <text evidence="5">Protein modification; protein glycosylation.</text>
</comment>
<keyword evidence="5" id="KW-0521">NADP</keyword>
<dbReference type="PROSITE" id="PS50244">
    <property type="entry name" value="S5A_REDUCTASE"/>
    <property type="match status" value="1"/>
</dbReference>
<feature type="transmembrane region" description="Helical" evidence="5">
    <location>
        <begin position="75"/>
        <end position="92"/>
    </location>
</feature>
<dbReference type="EC" id="1.3.1.94" evidence="5"/>
<sequence length="317" mass="34863">MDAIVLLRGAYLSAAGLVLFVFAVPALRSRFLDYGPRSSRTEKKEDAGEEKKGVSASAVGTLLDKLAELKVPHSWFTSFYAVSVTLSLFWAAELLVRGPSFQAVARYAPDTAHSMSFSQVLVVWTLMLAQGSRRLYECMAISKPSESRMWFGHWALGILFYTLTSVAVWIEGISSIRAHTPSTRDFLIQGPSARTFIGVLIFLLASGFQHDCHAYLASLKNSKKTDGGAATSDYKLPEHPAFNISLTPHYFAECLIYLSLAIAATPKGGVLNWTFVSALVFVMTNLGVTAYGTGQWYERRFGSDAVKGKARMIPFIF</sequence>
<keyword evidence="8" id="KW-1185">Reference proteome</keyword>
<dbReference type="Pfam" id="PF02544">
    <property type="entry name" value="Steroid_dh"/>
    <property type="match status" value="1"/>
</dbReference>
<dbReference type="Proteomes" id="UP001305779">
    <property type="component" value="Unassembled WGS sequence"/>
</dbReference>
<dbReference type="PANTHER" id="PTHR14624">
    <property type="entry name" value="DFG10 PROTEIN"/>
    <property type="match status" value="1"/>
</dbReference>
<keyword evidence="5" id="KW-0256">Endoplasmic reticulum</keyword>
<feature type="domain" description="3-oxo-5-alpha-steroid 4-dehydrogenase C-terminal" evidence="6">
    <location>
        <begin position="193"/>
        <end position="317"/>
    </location>
</feature>
<proteinExistence type="inferred from homology"/>
<keyword evidence="4 5" id="KW-0472">Membrane</keyword>
<evidence type="ECO:0000313" key="7">
    <source>
        <dbReference type="EMBL" id="KAK4508270.1"/>
    </source>
</evidence>
<comment type="subcellular location">
    <subcellularLocation>
        <location evidence="1">Endomembrane system</location>
        <topology evidence="1">Multi-pass membrane protein</topology>
    </subcellularLocation>
    <subcellularLocation>
        <location evidence="5">Endoplasmic reticulum membrane</location>
    </subcellularLocation>
</comment>
<dbReference type="EMBL" id="JAXOVC010000001">
    <property type="protein sequence ID" value="KAK4508270.1"/>
    <property type="molecule type" value="Genomic_DNA"/>
</dbReference>